<organism evidence="8 9">
    <name type="scientific">Sphingomonas donggukensis</name>
    <dbReference type="NCBI Taxonomy" id="2949093"/>
    <lineage>
        <taxon>Bacteria</taxon>
        <taxon>Pseudomonadati</taxon>
        <taxon>Pseudomonadota</taxon>
        <taxon>Alphaproteobacteria</taxon>
        <taxon>Sphingomonadales</taxon>
        <taxon>Sphingomonadaceae</taxon>
        <taxon>Sphingomonas</taxon>
    </lineage>
</organism>
<dbReference type="NCBIfam" id="TIGR01128">
    <property type="entry name" value="holA"/>
    <property type="match status" value="1"/>
</dbReference>
<dbReference type="PANTHER" id="PTHR34388">
    <property type="entry name" value="DNA POLYMERASE III SUBUNIT DELTA"/>
    <property type="match status" value="1"/>
</dbReference>
<evidence type="ECO:0000256" key="4">
    <source>
        <dbReference type="ARBA" id="ARBA00022705"/>
    </source>
</evidence>
<evidence type="ECO:0000256" key="1">
    <source>
        <dbReference type="ARBA" id="ARBA00012417"/>
    </source>
</evidence>
<evidence type="ECO:0000313" key="8">
    <source>
        <dbReference type="EMBL" id="URW75285.1"/>
    </source>
</evidence>
<protein>
    <recommendedName>
        <fullName evidence="1">DNA-directed DNA polymerase</fullName>
        <ecNumber evidence="1">2.7.7.7</ecNumber>
    </recommendedName>
</protein>
<keyword evidence="3" id="KW-0548">Nucleotidyltransferase</keyword>
<comment type="similarity">
    <text evidence="6">Belongs to the DNA polymerase HolA subunit family.</text>
</comment>
<accession>A0ABY4TSA0</accession>
<keyword evidence="9" id="KW-1185">Reference proteome</keyword>
<dbReference type="Gene3D" id="1.20.272.10">
    <property type="match status" value="1"/>
</dbReference>
<reference evidence="8" key="1">
    <citation type="submission" date="2022-05" db="EMBL/GenBank/DDBJ databases">
        <title>Sphingomonas sp. strain RMG20 Genome sequencing and assembly.</title>
        <authorList>
            <person name="Kim I."/>
        </authorList>
    </citation>
    <scope>NUCLEOTIDE SEQUENCE</scope>
    <source>
        <strain evidence="8">RMG20</strain>
    </source>
</reference>
<dbReference type="Proteomes" id="UP001055580">
    <property type="component" value="Chromosome"/>
</dbReference>
<dbReference type="EMBL" id="CP098401">
    <property type="protein sequence ID" value="URW75285.1"/>
    <property type="molecule type" value="Genomic_DNA"/>
</dbReference>
<dbReference type="EC" id="2.7.7.7" evidence="1"/>
<dbReference type="RefSeq" id="WP_250751279.1">
    <property type="nucleotide sequence ID" value="NZ_CP098401.1"/>
</dbReference>
<dbReference type="SUPFAM" id="SSF52540">
    <property type="entry name" value="P-loop containing nucleoside triphosphate hydrolases"/>
    <property type="match status" value="1"/>
</dbReference>
<comment type="catalytic activity">
    <reaction evidence="7">
        <text>DNA(n) + a 2'-deoxyribonucleoside 5'-triphosphate = DNA(n+1) + diphosphate</text>
        <dbReference type="Rhea" id="RHEA:22508"/>
        <dbReference type="Rhea" id="RHEA-COMP:17339"/>
        <dbReference type="Rhea" id="RHEA-COMP:17340"/>
        <dbReference type="ChEBI" id="CHEBI:33019"/>
        <dbReference type="ChEBI" id="CHEBI:61560"/>
        <dbReference type="ChEBI" id="CHEBI:173112"/>
        <dbReference type="EC" id="2.7.7.7"/>
    </reaction>
</comment>
<sequence>MKANAGQIATAIDRAAAGNGDIRLFLIHGPDESGAMELAARMARAIGADAERIDLDGASLKAQPGRLADEAASLSLFGGKRFVRVTAMGEESLEAVTLLLGLPVAGTPVVAIAPSVKASGKLVKLALSAPAAMAFACYVPEGADAARIAANIAREQGVRLTGSTAATMVAGAGGDRAILTREIEKLALYLDAAPDRPKEADEDVLARIGANIDDSEMARAIAAVIDGAPAVFGPEMAGVEAAGMAIPMLRGLSRRLIALADMRAEVDSGASAESVVEKHRVFWKEKASTIRALRRWTAPQIAAGVARVRRAERGILSGGGAASVTVAHDTLAIAGAAARR</sequence>
<dbReference type="InterPro" id="IPR027417">
    <property type="entry name" value="P-loop_NTPase"/>
</dbReference>
<dbReference type="PANTHER" id="PTHR34388:SF1">
    <property type="entry name" value="DNA POLYMERASE III SUBUNIT DELTA"/>
    <property type="match status" value="1"/>
</dbReference>
<evidence type="ECO:0000256" key="7">
    <source>
        <dbReference type="ARBA" id="ARBA00049244"/>
    </source>
</evidence>
<keyword evidence="4" id="KW-0235">DNA replication</keyword>
<dbReference type="InterPro" id="IPR005790">
    <property type="entry name" value="DNA_polIII_delta"/>
</dbReference>
<dbReference type="InterPro" id="IPR008921">
    <property type="entry name" value="DNA_pol3_clamp-load_cplx_C"/>
</dbReference>
<evidence type="ECO:0000256" key="3">
    <source>
        <dbReference type="ARBA" id="ARBA00022695"/>
    </source>
</evidence>
<keyword evidence="5" id="KW-0239">DNA-directed DNA polymerase</keyword>
<evidence type="ECO:0000256" key="6">
    <source>
        <dbReference type="ARBA" id="ARBA00034754"/>
    </source>
</evidence>
<name>A0ABY4TSA0_9SPHN</name>
<dbReference type="SUPFAM" id="SSF48019">
    <property type="entry name" value="post-AAA+ oligomerization domain-like"/>
    <property type="match status" value="1"/>
</dbReference>
<keyword evidence="2" id="KW-0808">Transferase</keyword>
<proteinExistence type="inferred from homology"/>
<evidence type="ECO:0000256" key="2">
    <source>
        <dbReference type="ARBA" id="ARBA00022679"/>
    </source>
</evidence>
<gene>
    <name evidence="8" type="ORF">M9980_12160</name>
</gene>
<evidence type="ECO:0000313" key="9">
    <source>
        <dbReference type="Proteomes" id="UP001055580"/>
    </source>
</evidence>
<evidence type="ECO:0000256" key="5">
    <source>
        <dbReference type="ARBA" id="ARBA00022932"/>
    </source>
</evidence>